<dbReference type="Gene3D" id="3.40.50.1980">
    <property type="entry name" value="Nitrogenase molybdenum iron protein domain"/>
    <property type="match status" value="2"/>
</dbReference>
<dbReference type="PROSITE" id="PS50983">
    <property type="entry name" value="FE_B12_PBP"/>
    <property type="match status" value="1"/>
</dbReference>
<organism evidence="2 3">
    <name type="scientific">Paracoccus denitrificans</name>
    <dbReference type="NCBI Taxonomy" id="266"/>
    <lineage>
        <taxon>Bacteria</taxon>
        <taxon>Pseudomonadati</taxon>
        <taxon>Pseudomonadota</taxon>
        <taxon>Alphaproteobacteria</taxon>
        <taxon>Rhodobacterales</taxon>
        <taxon>Paracoccaceae</taxon>
        <taxon>Paracoccus</taxon>
    </lineage>
</organism>
<dbReference type="Proteomes" id="UP000315344">
    <property type="component" value="Unassembled WGS sequence"/>
</dbReference>
<evidence type="ECO:0000313" key="3">
    <source>
        <dbReference type="Proteomes" id="UP000315344"/>
    </source>
</evidence>
<proteinExistence type="predicted"/>
<evidence type="ECO:0000313" key="2">
    <source>
        <dbReference type="EMBL" id="TKW65015.1"/>
    </source>
</evidence>
<dbReference type="EMBL" id="VAFL01000017">
    <property type="protein sequence ID" value="TKW65015.1"/>
    <property type="molecule type" value="Genomic_DNA"/>
</dbReference>
<dbReference type="PANTHER" id="PTHR30535:SF34">
    <property type="entry name" value="MOLYBDATE-BINDING PROTEIN MOLA"/>
    <property type="match status" value="1"/>
</dbReference>
<feature type="domain" description="Fe/B12 periplasmic-binding" evidence="1">
    <location>
        <begin position="51"/>
        <end position="336"/>
    </location>
</feature>
<comment type="caution">
    <text evidence="2">The sequence shown here is derived from an EMBL/GenBank/DDBJ whole genome shotgun (WGS) entry which is preliminary data.</text>
</comment>
<dbReference type="AlphaFoldDB" id="A0A533I2M7"/>
<dbReference type="Pfam" id="PF01497">
    <property type="entry name" value="Peripla_BP_2"/>
    <property type="match status" value="1"/>
</dbReference>
<dbReference type="InterPro" id="IPR002491">
    <property type="entry name" value="ABC_transptr_periplasmic_BD"/>
</dbReference>
<dbReference type="SUPFAM" id="SSF53807">
    <property type="entry name" value="Helical backbone' metal receptor"/>
    <property type="match status" value="1"/>
</dbReference>
<protein>
    <recommendedName>
        <fullName evidence="1">Fe/B12 periplasmic-binding domain-containing protein</fullName>
    </recommendedName>
</protein>
<sequence length="365" mass="39844">MQAATTFGTLLRPAGWLAGLMLVANAHMAQAEIILTDIAGREVRLDAPAKRIILEGPAYYPALALLHTDAADLIIAAGTTKARGEFQAERDLAGKPRLGTMVSNTFSVERALELQPDLMIATLEAPGQQSAVEAAFETAGVPIIYVDFFLDPVTNTVPSFKLIGQATGAEDRAADYIAFHQTRLDHIRDVIEEADVVAPRMLVHRQAIDGTCCWSFAQGFMSSFFDMLRIENIAQDKLPGVVGQLNLEAVIADDPQVIVATDMSLTPEALFRPGRKTDEIESDLRELTAEPGFAQMSAVRDGRVHGMDITLMRSPLNILAVELFAKWAHPDLFADLDPQATLDQINEQFLTTPLEPPLWASLPEE</sequence>
<dbReference type="PANTHER" id="PTHR30535">
    <property type="entry name" value="VITAMIN B12-BINDING PROTEIN"/>
    <property type="match status" value="1"/>
</dbReference>
<name>A0A533I2M7_PARDE</name>
<dbReference type="InterPro" id="IPR050902">
    <property type="entry name" value="ABC_Transporter_SBP"/>
</dbReference>
<gene>
    <name evidence="2" type="ORF">DI616_16715</name>
</gene>
<accession>A0A533I2M7</accession>
<evidence type="ECO:0000259" key="1">
    <source>
        <dbReference type="PROSITE" id="PS50983"/>
    </source>
</evidence>
<reference evidence="2 3" key="1">
    <citation type="journal article" date="2017" name="Nat. Commun.">
        <title>In situ click chemistry generation of cyclooxygenase-2 inhibitors.</title>
        <authorList>
            <person name="Bhardwaj A."/>
            <person name="Kaur J."/>
            <person name="Wuest M."/>
            <person name="Wuest F."/>
        </authorList>
    </citation>
    <scope>NUCLEOTIDE SEQUENCE [LARGE SCALE GENOMIC DNA]</scope>
    <source>
        <strain evidence="2">S2_012_000_R3_94</strain>
    </source>
</reference>